<dbReference type="Proteomes" id="UP001375743">
    <property type="component" value="Unassembled WGS sequence"/>
</dbReference>
<feature type="chain" id="PRO_5046434760" evidence="1">
    <location>
        <begin position="20"/>
        <end position="158"/>
    </location>
</feature>
<dbReference type="RefSeq" id="WP_418158949.1">
    <property type="nucleotide sequence ID" value="NZ_JBBLZC010000006.1"/>
</dbReference>
<feature type="signal peptide" evidence="1">
    <location>
        <begin position="1"/>
        <end position="19"/>
    </location>
</feature>
<evidence type="ECO:0000313" key="3">
    <source>
        <dbReference type="Proteomes" id="UP001375743"/>
    </source>
</evidence>
<accession>A0ABU8XRQ5</accession>
<organism evidence="2 3">
    <name type="scientific">Benzoatithermus flavus</name>
    <dbReference type="NCBI Taxonomy" id="3108223"/>
    <lineage>
        <taxon>Bacteria</taxon>
        <taxon>Pseudomonadati</taxon>
        <taxon>Pseudomonadota</taxon>
        <taxon>Alphaproteobacteria</taxon>
        <taxon>Geminicoccales</taxon>
        <taxon>Geminicoccaceae</taxon>
        <taxon>Benzoatithermus</taxon>
    </lineage>
</organism>
<evidence type="ECO:0000256" key="1">
    <source>
        <dbReference type="SAM" id="SignalP"/>
    </source>
</evidence>
<protein>
    <submittedName>
        <fullName evidence="2">DUF3280 domain-containing protein</fullName>
    </submittedName>
</protein>
<keyword evidence="1" id="KW-0732">Signal</keyword>
<gene>
    <name evidence="2" type="ORF">U1T56_08065</name>
</gene>
<dbReference type="Pfam" id="PF11684">
    <property type="entry name" value="DUF3280"/>
    <property type="match status" value="1"/>
</dbReference>
<name>A0ABU8XRQ5_9PROT</name>
<keyword evidence="3" id="KW-1185">Reference proteome</keyword>
<comment type="caution">
    <text evidence="2">The sequence shown here is derived from an EMBL/GenBank/DDBJ whole genome shotgun (WGS) entry which is preliminary data.</text>
</comment>
<proteinExistence type="predicted"/>
<evidence type="ECO:0000313" key="2">
    <source>
        <dbReference type="EMBL" id="MEK0083103.1"/>
    </source>
</evidence>
<reference evidence="2 3" key="1">
    <citation type="submission" date="2024-01" db="EMBL/GenBank/DDBJ databases">
        <title>Multi-omics insights into the function and evolution of sodium benzoate biodegradation pathways in Benzoatithermus flavus gen. nov., sp. nov. from hot spring.</title>
        <authorList>
            <person name="Hu C.-J."/>
            <person name="Li W.-J."/>
        </authorList>
    </citation>
    <scope>NUCLEOTIDE SEQUENCE [LARGE SCALE GENOMIC DNA]</scope>
    <source>
        <strain evidence="2 3">SYSU G07066</strain>
    </source>
</reference>
<sequence length="158" mass="17115">MRYVCALLLLVVLAPAARAASEKVALFPFELVNTSLEPTRPDETARLQALFGQARARLEAAGYTVVDTAPVADEVARASSLRDCNGCELPLAQRLDAGLAAVGWVQKVSNLILNINLQIRDVASGRLLKAGSVDIRGNTDESWKRGITYLIDRRIAAR</sequence>
<dbReference type="EMBL" id="JBBLZC010000006">
    <property type="protein sequence ID" value="MEK0083103.1"/>
    <property type="molecule type" value="Genomic_DNA"/>
</dbReference>
<dbReference type="InterPro" id="IPR021698">
    <property type="entry name" value="DUF3280"/>
</dbReference>